<evidence type="ECO:0000256" key="1">
    <source>
        <dbReference type="SAM" id="Phobius"/>
    </source>
</evidence>
<gene>
    <name evidence="2" type="ORF">J2X15_003255</name>
</gene>
<dbReference type="Proteomes" id="UP001268089">
    <property type="component" value="Unassembled WGS sequence"/>
</dbReference>
<keyword evidence="3" id="KW-1185">Reference proteome</keyword>
<reference evidence="2 3" key="1">
    <citation type="submission" date="2023-07" db="EMBL/GenBank/DDBJ databases">
        <title>Sorghum-associated microbial communities from plants grown in Nebraska, USA.</title>
        <authorList>
            <person name="Schachtman D."/>
        </authorList>
    </citation>
    <scope>NUCLEOTIDE SEQUENCE [LARGE SCALE GENOMIC DNA]</scope>
    <source>
        <strain evidence="2 3">BE308</strain>
    </source>
</reference>
<keyword evidence="1" id="KW-0812">Transmembrane</keyword>
<evidence type="ECO:0000313" key="3">
    <source>
        <dbReference type="Proteomes" id="UP001268089"/>
    </source>
</evidence>
<comment type="caution">
    <text evidence="2">The sequence shown here is derived from an EMBL/GenBank/DDBJ whole genome shotgun (WGS) entry which is preliminary data.</text>
</comment>
<name>A0ABU1ZQZ7_9BURK</name>
<proteinExistence type="predicted"/>
<feature type="transmembrane region" description="Helical" evidence="1">
    <location>
        <begin position="24"/>
        <end position="48"/>
    </location>
</feature>
<organism evidence="2 3">
    <name type="scientific">Rhodoferax saidenbachensis</name>
    <dbReference type="NCBI Taxonomy" id="1484693"/>
    <lineage>
        <taxon>Bacteria</taxon>
        <taxon>Pseudomonadati</taxon>
        <taxon>Pseudomonadota</taxon>
        <taxon>Betaproteobacteria</taxon>
        <taxon>Burkholderiales</taxon>
        <taxon>Comamonadaceae</taxon>
        <taxon>Rhodoferax</taxon>
    </lineage>
</organism>
<evidence type="ECO:0000313" key="2">
    <source>
        <dbReference type="EMBL" id="MDR7307950.1"/>
    </source>
</evidence>
<dbReference type="EMBL" id="JAVDXO010000008">
    <property type="protein sequence ID" value="MDR7307950.1"/>
    <property type="molecule type" value="Genomic_DNA"/>
</dbReference>
<sequence length="56" mass="5950">MFWLAIIGLGVSFAFIKLGALSVWVGILAAGIKLALLVISSLVVVLIWKMTFGSKS</sequence>
<keyword evidence="1" id="KW-1133">Transmembrane helix</keyword>
<protein>
    <submittedName>
        <fullName evidence="2">Uncharacterized protein</fullName>
    </submittedName>
</protein>
<accession>A0ABU1ZQZ7</accession>
<keyword evidence="1" id="KW-0472">Membrane</keyword>
<dbReference type="RefSeq" id="WP_310344604.1">
    <property type="nucleotide sequence ID" value="NZ_JAVDXO010000008.1"/>
</dbReference>